<dbReference type="EMBL" id="BARU01035621">
    <property type="protein sequence ID" value="GAH82610.1"/>
    <property type="molecule type" value="Genomic_DNA"/>
</dbReference>
<protein>
    <submittedName>
        <fullName evidence="1">Uncharacterized protein</fullName>
    </submittedName>
</protein>
<comment type="caution">
    <text evidence="1">The sequence shown here is derived from an EMBL/GenBank/DDBJ whole genome shotgun (WGS) entry which is preliminary data.</text>
</comment>
<dbReference type="AlphaFoldDB" id="X1JMD8"/>
<feature type="non-terminal residue" evidence="1">
    <location>
        <position position="1"/>
    </location>
</feature>
<gene>
    <name evidence="1" type="ORF">S03H2_55728</name>
</gene>
<proteinExistence type="predicted"/>
<accession>X1JMD8</accession>
<sequence>ILKSDENLNNLVDQMSKSNCDIVSIKTNTSNLRFIDYDKTFKDEDGKVTFGPFGNIEEKAKYVYKKDDKNLYKFIGSTSLCLGKFKYLNYENEKNNESIIVFSKQSV</sequence>
<name>X1JMD8_9ZZZZ</name>
<evidence type="ECO:0000313" key="1">
    <source>
        <dbReference type="EMBL" id="GAH82610.1"/>
    </source>
</evidence>
<organism evidence="1">
    <name type="scientific">marine sediment metagenome</name>
    <dbReference type="NCBI Taxonomy" id="412755"/>
    <lineage>
        <taxon>unclassified sequences</taxon>
        <taxon>metagenomes</taxon>
        <taxon>ecological metagenomes</taxon>
    </lineage>
</organism>
<reference evidence="1" key="1">
    <citation type="journal article" date="2014" name="Front. Microbiol.">
        <title>High frequency of phylogenetically diverse reductive dehalogenase-homologous genes in deep subseafloor sedimentary metagenomes.</title>
        <authorList>
            <person name="Kawai M."/>
            <person name="Futagami T."/>
            <person name="Toyoda A."/>
            <person name="Takaki Y."/>
            <person name="Nishi S."/>
            <person name="Hori S."/>
            <person name="Arai W."/>
            <person name="Tsubouchi T."/>
            <person name="Morono Y."/>
            <person name="Uchiyama I."/>
            <person name="Ito T."/>
            <person name="Fujiyama A."/>
            <person name="Inagaki F."/>
            <person name="Takami H."/>
        </authorList>
    </citation>
    <scope>NUCLEOTIDE SEQUENCE</scope>
    <source>
        <strain evidence="1">Expedition CK06-06</strain>
    </source>
</reference>